<dbReference type="Proteomes" id="UP000633263">
    <property type="component" value="Unassembled WGS sequence"/>
</dbReference>
<organism evidence="1 2">
    <name type="scientific">Halopseudomonas pertucinogena</name>
    <dbReference type="NCBI Taxonomy" id="86175"/>
    <lineage>
        <taxon>Bacteria</taxon>
        <taxon>Pseudomonadati</taxon>
        <taxon>Pseudomonadota</taxon>
        <taxon>Gammaproteobacteria</taxon>
        <taxon>Pseudomonadales</taxon>
        <taxon>Pseudomonadaceae</taxon>
        <taxon>Halopseudomonas</taxon>
    </lineage>
</organism>
<reference evidence="2" key="1">
    <citation type="journal article" date="2019" name="Int. J. Syst. Evol. Microbiol.">
        <title>The Global Catalogue of Microorganisms (GCM) 10K type strain sequencing project: providing services to taxonomists for standard genome sequencing and annotation.</title>
        <authorList>
            <consortium name="The Broad Institute Genomics Platform"/>
            <consortium name="The Broad Institute Genome Sequencing Center for Infectious Disease"/>
            <person name="Wu L."/>
            <person name="Ma J."/>
        </authorList>
    </citation>
    <scope>NUCLEOTIDE SEQUENCE [LARGE SCALE GENOMIC DNA]</scope>
    <source>
        <strain evidence="2">JCM 11590</strain>
    </source>
</reference>
<accession>A0ABQ2CRY9</accession>
<proteinExistence type="predicted"/>
<evidence type="ECO:0000313" key="2">
    <source>
        <dbReference type="Proteomes" id="UP000633263"/>
    </source>
</evidence>
<gene>
    <name evidence="1" type="ORF">GCM10009083_24070</name>
</gene>
<comment type="caution">
    <text evidence="1">The sequence shown here is derived from an EMBL/GenBank/DDBJ whole genome shotgun (WGS) entry which is preliminary data.</text>
</comment>
<dbReference type="EMBL" id="BMNN01000006">
    <property type="protein sequence ID" value="GGJ06297.1"/>
    <property type="molecule type" value="Genomic_DNA"/>
</dbReference>
<keyword evidence="2" id="KW-1185">Reference proteome</keyword>
<name>A0ABQ2CRY9_9GAMM</name>
<dbReference type="RefSeq" id="WP_188636902.1">
    <property type="nucleotide sequence ID" value="NZ_BMNN01000006.1"/>
</dbReference>
<evidence type="ECO:0000313" key="1">
    <source>
        <dbReference type="EMBL" id="GGJ06297.1"/>
    </source>
</evidence>
<protein>
    <submittedName>
        <fullName evidence="1">Uncharacterized protein</fullName>
    </submittedName>
</protein>
<sequence length="119" mass="13733">MYSHVQNAIALRSAQLAYDNMLPPEDPPEEPDFYFEEIDLLNGQDTDLVRYEQFKQVASERIYDLVDSEVVFEFLRQCSVSLDLNTRDAAKPFRKALEQIAGETLGEAWKADMKKEGRL</sequence>